<dbReference type="EMBL" id="ADBJ01000008">
    <property type="protein sequence ID" value="EFA85221.1"/>
    <property type="molecule type" value="Genomic_DNA"/>
</dbReference>
<dbReference type="CDD" id="cd06257">
    <property type="entry name" value="DnaJ"/>
    <property type="match status" value="1"/>
</dbReference>
<dbReference type="PANTHER" id="PTHR45255:SF1">
    <property type="entry name" value="DNAJ HOMOLOG SUBFAMILY C MEMBER 24"/>
    <property type="match status" value="1"/>
</dbReference>
<dbReference type="RefSeq" id="XP_020437330.1">
    <property type="nucleotide sequence ID" value="XM_020573213.1"/>
</dbReference>
<keyword evidence="2" id="KW-0479">Metal-binding</keyword>
<comment type="caution">
    <text evidence="7">The sequence shown here is derived from an EMBL/GenBank/DDBJ whole genome shotgun (WGS) entry which is preliminary data.</text>
</comment>
<evidence type="ECO:0000259" key="5">
    <source>
        <dbReference type="PROSITE" id="PS50076"/>
    </source>
</evidence>
<dbReference type="PANTHER" id="PTHR45255">
    <property type="entry name" value="DNAJ HOMOLOG SUBFAMILY C MEMBER 24"/>
    <property type="match status" value="1"/>
</dbReference>
<dbReference type="SUPFAM" id="SSF144217">
    <property type="entry name" value="CSL zinc finger"/>
    <property type="match status" value="1"/>
</dbReference>
<dbReference type="Gene3D" id="3.10.660.10">
    <property type="entry name" value="DPH Zinc finger"/>
    <property type="match status" value="1"/>
</dbReference>
<dbReference type="PROSITE" id="PS00636">
    <property type="entry name" value="DNAJ_1"/>
    <property type="match status" value="1"/>
</dbReference>
<dbReference type="Pfam" id="PF05207">
    <property type="entry name" value="Zn_ribbon_CSL"/>
    <property type="match status" value="1"/>
</dbReference>
<sequence length="142" mass="16675">MNHYEILGIEVNADYKDIKKAFSSKVLLYHPDKLVLSEQQHDVVDIDMFQKIQQAWECLRDPENRSKYDAYLLENQRQKYSISDEVDLDDMEYNEDLSQFSYPCRCNGQYTIDESQLENGEEIASCQNCSLTIKVLYDAIQP</sequence>
<dbReference type="Pfam" id="PF00226">
    <property type="entry name" value="DnaJ"/>
    <property type="match status" value="1"/>
</dbReference>
<evidence type="ECO:0000256" key="3">
    <source>
        <dbReference type="ARBA" id="ARBA00022833"/>
    </source>
</evidence>
<dbReference type="OMA" id="LEDMTWE"/>
<dbReference type="FunCoup" id="D3B1P7">
    <property type="interactions" value="33"/>
</dbReference>
<feature type="domain" description="DPH-type MB" evidence="6">
    <location>
        <begin position="82"/>
        <end position="138"/>
    </location>
</feature>
<protein>
    <submittedName>
        <fullName evidence="7">DNAJ heat shock N-terminal domain-containing protein</fullName>
    </submittedName>
</protein>
<gene>
    <name evidence="7" type="primary">dph4</name>
    <name evidence="7" type="ORF">PPL_02221</name>
</gene>
<evidence type="ECO:0000256" key="4">
    <source>
        <dbReference type="ARBA" id="ARBA00023004"/>
    </source>
</evidence>
<evidence type="ECO:0000256" key="2">
    <source>
        <dbReference type="ARBA" id="ARBA00022723"/>
    </source>
</evidence>
<keyword evidence="8" id="KW-1185">Reference proteome</keyword>
<dbReference type="InterPro" id="IPR007872">
    <property type="entry name" value="DPH_MB_dom"/>
</dbReference>
<name>D3B1P7_HETP5</name>
<evidence type="ECO:0000313" key="8">
    <source>
        <dbReference type="Proteomes" id="UP000001396"/>
    </source>
</evidence>
<reference evidence="7 8" key="1">
    <citation type="journal article" date="2011" name="Genome Res.">
        <title>Phylogeny-wide analysis of social amoeba genomes highlights ancient origins for complex intercellular communication.</title>
        <authorList>
            <person name="Heidel A.J."/>
            <person name="Lawal H.M."/>
            <person name="Felder M."/>
            <person name="Schilde C."/>
            <person name="Helps N.R."/>
            <person name="Tunggal B."/>
            <person name="Rivero F."/>
            <person name="John U."/>
            <person name="Schleicher M."/>
            <person name="Eichinger L."/>
            <person name="Platzer M."/>
            <person name="Noegel A.A."/>
            <person name="Schaap P."/>
            <person name="Gloeckner G."/>
        </authorList>
    </citation>
    <scope>NUCLEOTIDE SEQUENCE [LARGE SCALE GENOMIC DNA]</scope>
    <source>
        <strain evidence="8">ATCC 26659 / Pp 5 / PN500</strain>
    </source>
</reference>
<dbReference type="PROSITE" id="PS50076">
    <property type="entry name" value="DNAJ_2"/>
    <property type="match status" value="1"/>
</dbReference>
<dbReference type="GeneID" id="31357746"/>
<dbReference type="InterPro" id="IPR018253">
    <property type="entry name" value="DnaJ_domain_CS"/>
</dbReference>
<dbReference type="InterPro" id="IPR001623">
    <property type="entry name" value="DnaJ_domain"/>
</dbReference>
<dbReference type="STRING" id="670386.D3B1P7"/>
<keyword evidence="3" id="KW-0862">Zinc</keyword>
<dbReference type="Gene3D" id="1.10.287.110">
    <property type="entry name" value="DnaJ domain"/>
    <property type="match status" value="1"/>
</dbReference>
<keyword evidence="4" id="KW-0408">Iron</keyword>
<dbReference type="SMART" id="SM00271">
    <property type="entry name" value="DnaJ"/>
    <property type="match status" value="1"/>
</dbReference>
<feature type="domain" description="J" evidence="5">
    <location>
        <begin position="2"/>
        <end position="72"/>
    </location>
</feature>
<dbReference type="InterPro" id="IPR036671">
    <property type="entry name" value="DPH_MB_sf"/>
</dbReference>
<keyword evidence="7" id="KW-0346">Stress response</keyword>
<dbReference type="InParanoid" id="D3B1P7"/>
<dbReference type="GO" id="GO:0001671">
    <property type="term" value="F:ATPase activator activity"/>
    <property type="evidence" value="ECO:0007669"/>
    <property type="project" value="TreeGrafter"/>
</dbReference>
<dbReference type="AlphaFoldDB" id="D3B1P7"/>
<dbReference type="InterPro" id="IPR036869">
    <property type="entry name" value="J_dom_sf"/>
</dbReference>
<organism evidence="7 8">
    <name type="scientific">Heterostelium pallidum (strain ATCC 26659 / Pp 5 / PN500)</name>
    <name type="common">Cellular slime mold</name>
    <name type="synonym">Polysphondylium pallidum</name>
    <dbReference type="NCBI Taxonomy" id="670386"/>
    <lineage>
        <taxon>Eukaryota</taxon>
        <taxon>Amoebozoa</taxon>
        <taxon>Evosea</taxon>
        <taxon>Eumycetozoa</taxon>
        <taxon>Dictyostelia</taxon>
        <taxon>Acytosteliales</taxon>
        <taxon>Acytosteliaceae</taxon>
        <taxon>Heterostelium</taxon>
    </lineage>
</organism>
<proteinExistence type="inferred from homology"/>
<accession>D3B1P7</accession>
<dbReference type="Proteomes" id="UP000001396">
    <property type="component" value="Unassembled WGS sequence"/>
</dbReference>
<dbReference type="PRINTS" id="PR00625">
    <property type="entry name" value="JDOMAIN"/>
</dbReference>
<dbReference type="SUPFAM" id="SSF46565">
    <property type="entry name" value="Chaperone J-domain"/>
    <property type="match status" value="1"/>
</dbReference>
<evidence type="ECO:0000313" key="7">
    <source>
        <dbReference type="EMBL" id="EFA85221.1"/>
    </source>
</evidence>
<dbReference type="GO" id="GO:0008198">
    <property type="term" value="F:ferrous iron binding"/>
    <property type="evidence" value="ECO:0007669"/>
    <property type="project" value="TreeGrafter"/>
</dbReference>
<dbReference type="PROSITE" id="PS51074">
    <property type="entry name" value="DPH_MB"/>
    <property type="match status" value="1"/>
</dbReference>
<comment type="similarity">
    <text evidence="1">Belongs to the DPH4 family.</text>
</comment>
<evidence type="ECO:0000256" key="1">
    <source>
        <dbReference type="ARBA" id="ARBA00006169"/>
    </source>
</evidence>
<evidence type="ECO:0000259" key="6">
    <source>
        <dbReference type="PROSITE" id="PS51074"/>
    </source>
</evidence>